<dbReference type="InterPro" id="IPR036291">
    <property type="entry name" value="NAD(P)-bd_dom_sf"/>
</dbReference>
<evidence type="ECO:0000259" key="2">
    <source>
        <dbReference type="Pfam" id="PF02894"/>
    </source>
</evidence>
<gene>
    <name evidence="3" type="ORF">B0T15DRAFT_541051</name>
</gene>
<name>A0AAJ0GPW7_9PEZI</name>
<dbReference type="GeneID" id="87888657"/>
<dbReference type="Pfam" id="PF01408">
    <property type="entry name" value="GFO_IDH_MocA"/>
    <property type="match status" value="1"/>
</dbReference>
<dbReference type="Gene3D" id="3.40.50.720">
    <property type="entry name" value="NAD(P)-binding Rossmann-like Domain"/>
    <property type="match status" value="1"/>
</dbReference>
<dbReference type="GO" id="GO:0006740">
    <property type="term" value="P:NADPH regeneration"/>
    <property type="evidence" value="ECO:0007669"/>
    <property type="project" value="TreeGrafter"/>
</dbReference>
<dbReference type="GO" id="GO:0005737">
    <property type="term" value="C:cytoplasm"/>
    <property type="evidence" value="ECO:0007669"/>
    <property type="project" value="TreeGrafter"/>
</dbReference>
<dbReference type="InterPro" id="IPR004104">
    <property type="entry name" value="Gfo/Idh/MocA-like_OxRdtase_C"/>
</dbReference>
<proteinExistence type="predicted"/>
<dbReference type="EMBL" id="JAUDZG010000006">
    <property type="protein sequence ID" value="KAK3303720.1"/>
    <property type="molecule type" value="Genomic_DNA"/>
</dbReference>
<dbReference type="SUPFAM" id="SSF51735">
    <property type="entry name" value="NAD(P)-binding Rossmann-fold domains"/>
    <property type="match status" value="1"/>
</dbReference>
<reference evidence="3" key="1">
    <citation type="journal article" date="2023" name="Mol. Phylogenet. Evol.">
        <title>Genome-scale phylogeny and comparative genomics of the fungal order Sordariales.</title>
        <authorList>
            <person name="Hensen N."/>
            <person name="Bonometti L."/>
            <person name="Westerberg I."/>
            <person name="Brannstrom I.O."/>
            <person name="Guillou S."/>
            <person name="Cros-Aarteil S."/>
            <person name="Calhoun S."/>
            <person name="Haridas S."/>
            <person name="Kuo A."/>
            <person name="Mondo S."/>
            <person name="Pangilinan J."/>
            <person name="Riley R."/>
            <person name="LaButti K."/>
            <person name="Andreopoulos B."/>
            <person name="Lipzen A."/>
            <person name="Chen C."/>
            <person name="Yan M."/>
            <person name="Daum C."/>
            <person name="Ng V."/>
            <person name="Clum A."/>
            <person name="Steindorff A."/>
            <person name="Ohm R.A."/>
            <person name="Martin F."/>
            <person name="Silar P."/>
            <person name="Natvig D.O."/>
            <person name="Lalanne C."/>
            <person name="Gautier V."/>
            <person name="Ament-Velasquez S.L."/>
            <person name="Kruys A."/>
            <person name="Hutchinson M.I."/>
            <person name="Powell A.J."/>
            <person name="Barry K."/>
            <person name="Miller A.N."/>
            <person name="Grigoriev I.V."/>
            <person name="Debuchy R."/>
            <person name="Gladieux P."/>
            <person name="Hiltunen Thoren M."/>
            <person name="Johannesson H."/>
        </authorList>
    </citation>
    <scope>NUCLEOTIDE SEQUENCE</scope>
    <source>
        <strain evidence="3">CBS 333.67</strain>
    </source>
</reference>
<organism evidence="3 4">
    <name type="scientific">Chaetomium strumarium</name>
    <dbReference type="NCBI Taxonomy" id="1170767"/>
    <lineage>
        <taxon>Eukaryota</taxon>
        <taxon>Fungi</taxon>
        <taxon>Dikarya</taxon>
        <taxon>Ascomycota</taxon>
        <taxon>Pezizomycotina</taxon>
        <taxon>Sordariomycetes</taxon>
        <taxon>Sordariomycetidae</taxon>
        <taxon>Sordariales</taxon>
        <taxon>Chaetomiaceae</taxon>
        <taxon>Chaetomium</taxon>
    </lineage>
</organism>
<dbReference type="Proteomes" id="UP001273166">
    <property type="component" value="Unassembled WGS sequence"/>
</dbReference>
<evidence type="ECO:0000313" key="3">
    <source>
        <dbReference type="EMBL" id="KAK3303720.1"/>
    </source>
</evidence>
<dbReference type="GO" id="GO:0000166">
    <property type="term" value="F:nucleotide binding"/>
    <property type="evidence" value="ECO:0007669"/>
    <property type="project" value="InterPro"/>
</dbReference>
<dbReference type="Pfam" id="PF02894">
    <property type="entry name" value="GFO_IDH_MocA_C"/>
    <property type="match status" value="1"/>
</dbReference>
<dbReference type="InterPro" id="IPR000683">
    <property type="entry name" value="Gfo/Idh/MocA-like_OxRdtase_N"/>
</dbReference>
<protein>
    <submittedName>
        <fullName evidence="3">Oxidoreductase-like protein</fullName>
    </submittedName>
</protein>
<keyword evidence="4" id="KW-1185">Reference proteome</keyword>
<dbReference type="GO" id="GO:0016491">
    <property type="term" value="F:oxidoreductase activity"/>
    <property type="evidence" value="ECO:0007669"/>
    <property type="project" value="TreeGrafter"/>
</dbReference>
<reference evidence="3" key="2">
    <citation type="submission" date="2023-06" db="EMBL/GenBank/DDBJ databases">
        <authorList>
            <consortium name="Lawrence Berkeley National Laboratory"/>
            <person name="Mondo S.J."/>
            <person name="Hensen N."/>
            <person name="Bonometti L."/>
            <person name="Westerberg I."/>
            <person name="Brannstrom I.O."/>
            <person name="Guillou S."/>
            <person name="Cros-Aarteil S."/>
            <person name="Calhoun S."/>
            <person name="Haridas S."/>
            <person name="Kuo A."/>
            <person name="Pangilinan J."/>
            <person name="Riley R."/>
            <person name="Labutti K."/>
            <person name="Andreopoulos B."/>
            <person name="Lipzen A."/>
            <person name="Chen C."/>
            <person name="Yanf M."/>
            <person name="Daum C."/>
            <person name="Ng V."/>
            <person name="Clum A."/>
            <person name="Steindorff A."/>
            <person name="Ohm R."/>
            <person name="Martin F."/>
            <person name="Silar P."/>
            <person name="Natvig D."/>
            <person name="Lalanne C."/>
            <person name="Gautier V."/>
            <person name="Ament-Velasquez S.L."/>
            <person name="Kruys A."/>
            <person name="Hutchinson M.I."/>
            <person name="Powell A.J."/>
            <person name="Barry K."/>
            <person name="Miller A.N."/>
            <person name="Grigoriev I.V."/>
            <person name="Debuchy R."/>
            <person name="Gladieux P."/>
            <person name="Thoren M.H."/>
            <person name="Johannesson H."/>
        </authorList>
    </citation>
    <scope>NUCLEOTIDE SEQUENCE</scope>
    <source>
        <strain evidence="3">CBS 333.67</strain>
    </source>
</reference>
<feature type="domain" description="Gfo/Idh/MocA-like oxidoreductase N-terminal" evidence="1">
    <location>
        <begin position="4"/>
        <end position="120"/>
    </location>
</feature>
<comment type="caution">
    <text evidence="3">The sequence shown here is derived from an EMBL/GenBank/DDBJ whole genome shotgun (WGS) entry which is preliminary data.</text>
</comment>
<feature type="domain" description="Gfo/Idh/MocA-like oxidoreductase C-terminal" evidence="2">
    <location>
        <begin position="164"/>
        <end position="357"/>
    </location>
</feature>
<sequence length="361" mass="38467">MTGIALLGAGIFAREEHLPAIEAHPGLALKAVYSRSQQSAETLAALSKDPVSVAIYYDSPAVAGRSLADLLARDDIAAVDVVLPILEQPGVVERAIRAGKHVLSEKPVAGDVDRAQALIRWYEGFGFGSGAEEGKKRPLWGVAENFRFMESLQYAAQRVREIGGDLVTFRLQQNAYIRPENKYLNTEWRKTPEHQGGFLLDGGVHFVAGLRCLLGATGANIRQLAGFTALLNQQLAPVDTVHAVAVTENGKSGTIGLSFGTEFKSLLEVEVVTTNGAVTWNPTEVKTVAGKGDGSSEKVEEKKEFTYSSGVKAEVAAFAKAIEAGKVNALQTPSEALKDLEILQRLLESGAGGATVKTIGL</sequence>
<dbReference type="Gene3D" id="3.30.360.10">
    <property type="entry name" value="Dihydrodipicolinate Reductase, domain 2"/>
    <property type="match status" value="1"/>
</dbReference>
<dbReference type="AlphaFoldDB" id="A0AAJ0GPW7"/>
<dbReference type="RefSeq" id="XP_062719500.1">
    <property type="nucleotide sequence ID" value="XM_062869828.1"/>
</dbReference>
<dbReference type="SUPFAM" id="SSF55347">
    <property type="entry name" value="Glyceraldehyde-3-phosphate dehydrogenase-like, C-terminal domain"/>
    <property type="match status" value="1"/>
</dbReference>
<accession>A0AAJ0GPW7</accession>
<evidence type="ECO:0000259" key="1">
    <source>
        <dbReference type="Pfam" id="PF01408"/>
    </source>
</evidence>
<dbReference type="PANTHER" id="PTHR42840">
    <property type="entry name" value="NAD(P)-BINDING ROSSMANN-FOLD SUPERFAMILY PROTEIN-RELATED"/>
    <property type="match status" value="1"/>
</dbReference>
<evidence type="ECO:0000313" key="4">
    <source>
        <dbReference type="Proteomes" id="UP001273166"/>
    </source>
</evidence>
<dbReference type="PANTHER" id="PTHR42840:SF5">
    <property type="entry name" value="NAD(P)-BINDING ROSSMANN-FOLD SUPERFAMILY PROTEIN"/>
    <property type="match status" value="1"/>
</dbReference>